<comment type="caution">
    <text evidence="7">The sequence shown here is derived from an EMBL/GenBank/DDBJ whole genome shotgun (WGS) entry which is preliminary data.</text>
</comment>
<evidence type="ECO:0000256" key="4">
    <source>
        <dbReference type="ARBA" id="ARBA00022989"/>
    </source>
</evidence>
<keyword evidence="2" id="KW-1003">Cell membrane</keyword>
<feature type="transmembrane region" description="Helical" evidence="6">
    <location>
        <begin position="6"/>
        <end position="28"/>
    </location>
</feature>
<dbReference type="EMBL" id="JADKGY010000001">
    <property type="protein sequence ID" value="MBK9981872.1"/>
    <property type="molecule type" value="Genomic_DNA"/>
</dbReference>
<dbReference type="InterPro" id="IPR001123">
    <property type="entry name" value="LeuE-type"/>
</dbReference>
<evidence type="ECO:0000313" key="7">
    <source>
        <dbReference type="EMBL" id="MBK9981872.1"/>
    </source>
</evidence>
<sequence length="205" mass="22800">MGFLIHFGWGWLCSFLGSLPVGSINLSVTEAAIKKGVRVGLYMGVGASLVEFFQSYIALSFYHILTHNPAMEKTIIMVCIPIFLIIGIFYLLKKNVPLNQPTSRASHFIGFAKGVMLSSLNMIAIPYYVFIGGYLHSSDYISLKAKFIAAFAFGVVIGSFMVFILYAKLGQVIKNKSEKMSRYASKVVGIIFIAIAISQAFRYYW</sequence>
<feature type="transmembrane region" description="Helical" evidence="6">
    <location>
        <begin position="147"/>
        <end position="166"/>
    </location>
</feature>
<protein>
    <submittedName>
        <fullName evidence="7">LysE family transporter</fullName>
    </submittedName>
</protein>
<feature type="transmembrane region" description="Helical" evidence="6">
    <location>
        <begin position="74"/>
        <end position="93"/>
    </location>
</feature>
<evidence type="ECO:0000313" key="8">
    <source>
        <dbReference type="Proteomes" id="UP000808337"/>
    </source>
</evidence>
<evidence type="ECO:0000256" key="6">
    <source>
        <dbReference type="SAM" id="Phobius"/>
    </source>
</evidence>
<dbReference type="Pfam" id="PF01810">
    <property type="entry name" value="LysE"/>
    <property type="match status" value="1"/>
</dbReference>
<evidence type="ECO:0000256" key="2">
    <source>
        <dbReference type="ARBA" id="ARBA00022475"/>
    </source>
</evidence>
<reference evidence="7 8" key="1">
    <citation type="submission" date="2020-10" db="EMBL/GenBank/DDBJ databases">
        <title>Connecting structure to function with the recovery of over 1000 high-quality activated sludge metagenome-assembled genomes encoding full-length rRNA genes using long-read sequencing.</title>
        <authorList>
            <person name="Singleton C.M."/>
            <person name="Petriglieri F."/>
            <person name="Kristensen J.M."/>
            <person name="Kirkegaard R.H."/>
            <person name="Michaelsen T.Y."/>
            <person name="Andersen M.H."/>
            <person name="Karst S.M."/>
            <person name="Dueholm M.S."/>
            <person name="Nielsen P.H."/>
            <person name="Albertsen M."/>
        </authorList>
    </citation>
    <scope>NUCLEOTIDE SEQUENCE [LARGE SCALE GENOMIC DNA]</scope>
    <source>
        <strain evidence="7">Ribe_18-Q3-R11-54_MAXAC.273</strain>
    </source>
</reference>
<keyword evidence="4 6" id="KW-1133">Transmembrane helix</keyword>
<dbReference type="Proteomes" id="UP000808337">
    <property type="component" value="Unassembled WGS sequence"/>
</dbReference>
<evidence type="ECO:0000256" key="1">
    <source>
        <dbReference type="ARBA" id="ARBA00004651"/>
    </source>
</evidence>
<feature type="transmembrane region" description="Helical" evidence="6">
    <location>
        <begin position="114"/>
        <end position="135"/>
    </location>
</feature>
<proteinExistence type="predicted"/>
<gene>
    <name evidence="7" type="ORF">IPP15_05515</name>
</gene>
<dbReference type="AlphaFoldDB" id="A0A9D7SRS1"/>
<dbReference type="GO" id="GO:0006865">
    <property type="term" value="P:amino acid transport"/>
    <property type="evidence" value="ECO:0007669"/>
    <property type="project" value="InterPro"/>
</dbReference>
<keyword evidence="3 6" id="KW-0812">Transmembrane</keyword>
<evidence type="ECO:0000256" key="3">
    <source>
        <dbReference type="ARBA" id="ARBA00022692"/>
    </source>
</evidence>
<comment type="subcellular location">
    <subcellularLocation>
        <location evidence="1">Cell membrane</location>
        <topology evidence="1">Multi-pass membrane protein</topology>
    </subcellularLocation>
</comment>
<name>A0A9D7SRS1_9BACT</name>
<accession>A0A9D7SRS1</accession>
<feature type="transmembrane region" description="Helical" evidence="6">
    <location>
        <begin position="40"/>
        <end position="62"/>
    </location>
</feature>
<feature type="transmembrane region" description="Helical" evidence="6">
    <location>
        <begin position="187"/>
        <end position="204"/>
    </location>
</feature>
<keyword evidence="5 6" id="KW-0472">Membrane</keyword>
<organism evidence="7 8">
    <name type="scientific">Candidatus Opimibacter skivensis</name>
    <dbReference type="NCBI Taxonomy" id="2982028"/>
    <lineage>
        <taxon>Bacteria</taxon>
        <taxon>Pseudomonadati</taxon>
        <taxon>Bacteroidota</taxon>
        <taxon>Saprospiria</taxon>
        <taxon>Saprospirales</taxon>
        <taxon>Saprospiraceae</taxon>
        <taxon>Candidatus Opimibacter</taxon>
    </lineage>
</organism>
<dbReference type="GO" id="GO:0005886">
    <property type="term" value="C:plasma membrane"/>
    <property type="evidence" value="ECO:0007669"/>
    <property type="project" value="UniProtKB-SubCell"/>
</dbReference>
<evidence type="ECO:0000256" key="5">
    <source>
        <dbReference type="ARBA" id="ARBA00023136"/>
    </source>
</evidence>